<keyword evidence="3" id="KW-0507">mRNA processing</keyword>
<dbReference type="InterPro" id="IPR045075">
    <property type="entry name" value="Syf1-like"/>
</dbReference>
<keyword evidence="4" id="KW-0677">Repeat</keyword>
<evidence type="ECO:0008006" key="8">
    <source>
        <dbReference type="Google" id="ProtNLM"/>
    </source>
</evidence>
<dbReference type="GO" id="GO:0000245">
    <property type="term" value="P:spliceosomal complex assembly"/>
    <property type="evidence" value="ECO:0007669"/>
    <property type="project" value="TreeGrafter"/>
</dbReference>
<keyword evidence="5" id="KW-0508">mRNA splicing</keyword>
<evidence type="ECO:0000256" key="3">
    <source>
        <dbReference type="ARBA" id="ARBA00022664"/>
    </source>
</evidence>
<dbReference type="InterPro" id="IPR011990">
    <property type="entry name" value="TPR-like_helical_dom_sf"/>
</dbReference>
<evidence type="ECO:0000256" key="2">
    <source>
        <dbReference type="ARBA" id="ARBA00008644"/>
    </source>
</evidence>
<reference evidence="7" key="1">
    <citation type="submission" date="2021-01" db="EMBL/GenBank/DDBJ databases">
        <authorList>
            <person name="Corre E."/>
            <person name="Pelletier E."/>
            <person name="Niang G."/>
            <person name="Scheremetjew M."/>
            <person name="Finn R."/>
            <person name="Kale V."/>
            <person name="Holt S."/>
            <person name="Cochrane G."/>
            <person name="Meng A."/>
            <person name="Brown T."/>
            <person name="Cohen L."/>
        </authorList>
    </citation>
    <scope>NUCLEOTIDE SEQUENCE</scope>
    <source>
        <strain evidence="7">CCAP1064/1</strain>
    </source>
</reference>
<comment type="similarity">
    <text evidence="2">Belongs to the crooked-neck family.</text>
</comment>
<comment type="subcellular location">
    <subcellularLocation>
        <location evidence="1">Nucleus</location>
    </subcellularLocation>
</comment>
<dbReference type="GO" id="GO:0071007">
    <property type="term" value="C:U2-type catalytic step 2 spliceosome"/>
    <property type="evidence" value="ECO:0007669"/>
    <property type="project" value="TreeGrafter"/>
</dbReference>
<keyword evidence="6" id="KW-0539">Nucleus</keyword>
<evidence type="ECO:0000313" key="7">
    <source>
        <dbReference type="EMBL" id="CAD8404433.1"/>
    </source>
</evidence>
<dbReference type="EMBL" id="HBEL01001142">
    <property type="protein sequence ID" value="CAD8404433.1"/>
    <property type="molecule type" value="Transcribed_RNA"/>
</dbReference>
<dbReference type="SUPFAM" id="SSF48452">
    <property type="entry name" value="TPR-like"/>
    <property type="match status" value="1"/>
</dbReference>
<dbReference type="GO" id="GO:0071011">
    <property type="term" value="C:precatalytic spliceosome"/>
    <property type="evidence" value="ECO:0007669"/>
    <property type="project" value="TreeGrafter"/>
</dbReference>
<evidence type="ECO:0000256" key="4">
    <source>
        <dbReference type="ARBA" id="ARBA00022737"/>
    </source>
</evidence>
<name>A0A7S0G8E4_9STRA</name>
<evidence type="ECO:0000256" key="6">
    <source>
        <dbReference type="ARBA" id="ARBA00023242"/>
    </source>
</evidence>
<dbReference type="Gene3D" id="1.25.40.10">
    <property type="entry name" value="Tetratricopeptide repeat domain"/>
    <property type="match status" value="1"/>
</dbReference>
<evidence type="ECO:0000256" key="5">
    <source>
        <dbReference type="ARBA" id="ARBA00023187"/>
    </source>
</evidence>
<dbReference type="PANTHER" id="PTHR11246:SF3">
    <property type="entry name" value="CROOKED NECK-LIKE PROTEIN 1"/>
    <property type="match status" value="1"/>
</dbReference>
<dbReference type="Pfam" id="PF23240">
    <property type="entry name" value="HAT_PRP39_N"/>
    <property type="match status" value="1"/>
</dbReference>
<evidence type="ECO:0000256" key="1">
    <source>
        <dbReference type="ARBA" id="ARBA00004123"/>
    </source>
</evidence>
<dbReference type="AlphaFoldDB" id="A0A7S0G8E4"/>
<organism evidence="7">
    <name type="scientific">Proboscia inermis</name>
    <dbReference type="NCBI Taxonomy" id="420281"/>
    <lineage>
        <taxon>Eukaryota</taxon>
        <taxon>Sar</taxon>
        <taxon>Stramenopiles</taxon>
        <taxon>Ochrophyta</taxon>
        <taxon>Bacillariophyta</taxon>
        <taxon>Coscinodiscophyceae</taxon>
        <taxon>Rhizosoleniophycidae</taxon>
        <taxon>Rhizosoleniales</taxon>
        <taxon>Rhizosoleniaceae</taxon>
        <taxon>Proboscia</taxon>
    </lineage>
</organism>
<dbReference type="GO" id="GO:0000974">
    <property type="term" value="C:Prp19 complex"/>
    <property type="evidence" value="ECO:0007669"/>
    <property type="project" value="TreeGrafter"/>
</dbReference>
<gene>
    <name evidence="7" type="ORF">PINE0816_LOCUS536</name>
</gene>
<protein>
    <recommendedName>
        <fullName evidence="8">Suppressor of forked domain-containing protein</fullName>
    </recommendedName>
</protein>
<accession>A0A7S0G8E4</accession>
<sequence length="124" mass="14413">MLFRKSIGLCGKETIFIKYVALDLALGKIDCCQTMYTQYLKAVPYNCTVWKWYAELKHHVGKNGQTRAIYDLAISQPALDILEMLWKRYIDFEIGECKNDHAQKLYEQLLVWTGREGLDIVCTV</sequence>
<dbReference type="GO" id="GO:0071014">
    <property type="term" value="C:post-mRNA release spliceosomal complex"/>
    <property type="evidence" value="ECO:0007669"/>
    <property type="project" value="TreeGrafter"/>
</dbReference>
<proteinExistence type="inferred from homology"/>
<dbReference type="PANTHER" id="PTHR11246">
    <property type="entry name" value="PRE-MRNA SPLICING FACTOR"/>
    <property type="match status" value="1"/>
</dbReference>